<dbReference type="InterPro" id="IPR027417">
    <property type="entry name" value="P-loop_NTPase"/>
</dbReference>
<feature type="compositionally biased region" description="Acidic residues" evidence="5">
    <location>
        <begin position="1359"/>
        <end position="1383"/>
    </location>
</feature>
<dbReference type="InterPro" id="IPR011990">
    <property type="entry name" value="TPR-like_helical_dom_sf"/>
</dbReference>
<protein>
    <recommendedName>
        <fullName evidence="6">NACHT domain-containing protein</fullName>
    </recommendedName>
</protein>
<dbReference type="RefSeq" id="XP_043166291.1">
    <property type="nucleotide sequence ID" value="XM_043310356.1"/>
</dbReference>
<comment type="caution">
    <text evidence="7">The sequence shown here is derived from an EMBL/GenBank/DDBJ whole genome shotgun (WGS) entry which is preliminary data.</text>
</comment>
<dbReference type="InterPro" id="IPR031350">
    <property type="entry name" value="Goodbye_dom"/>
</dbReference>
<keyword evidence="4" id="KW-0862">Zinc</keyword>
<evidence type="ECO:0000313" key="8">
    <source>
        <dbReference type="Proteomes" id="UP000676310"/>
    </source>
</evidence>
<feature type="region of interest" description="Disordered" evidence="5">
    <location>
        <begin position="699"/>
        <end position="727"/>
    </location>
</feature>
<feature type="domain" description="NACHT" evidence="6">
    <location>
        <begin position="384"/>
        <end position="529"/>
    </location>
</feature>
<dbReference type="OrthoDB" id="448455at2759"/>
<keyword evidence="2" id="KW-0677">Repeat</keyword>
<dbReference type="SUPFAM" id="SSF52540">
    <property type="entry name" value="P-loop containing nucleoside triphosphate hydrolases"/>
    <property type="match status" value="1"/>
</dbReference>
<feature type="compositionally biased region" description="Basic and acidic residues" evidence="5">
    <location>
        <begin position="300"/>
        <end position="318"/>
    </location>
</feature>
<dbReference type="EMBL" id="CAJRGZ010000015">
    <property type="protein sequence ID" value="CAG5150711.1"/>
    <property type="molecule type" value="Genomic_DNA"/>
</dbReference>
<dbReference type="Pfam" id="PF17109">
    <property type="entry name" value="Goodbye"/>
    <property type="match status" value="1"/>
</dbReference>
<keyword evidence="8" id="KW-1185">Reference proteome</keyword>
<proteinExistence type="predicted"/>
<dbReference type="SUPFAM" id="SSF48452">
    <property type="entry name" value="TPR-like"/>
    <property type="match status" value="1"/>
</dbReference>
<evidence type="ECO:0000259" key="6">
    <source>
        <dbReference type="PROSITE" id="PS50837"/>
    </source>
</evidence>
<evidence type="ECO:0000256" key="4">
    <source>
        <dbReference type="ARBA" id="ARBA00022833"/>
    </source>
</evidence>
<dbReference type="SUPFAM" id="SSF57850">
    <property type="entry name" value="RING/U-box"/>
    <property type="match status" value="1"/>
</dbReference>
<dbReference type="PROSITE" id="PS50837">
    <property type="entry name" value="NACHT"/>
    <property type="match status" value="1"/>
</dbReference>
<sequence>MATKTAQQSGTTDLGRLWAEAIRDYNARTGDNLSAMGARSVAEVMRQTDADMNEFKGFRNDGSKKAQFRSAMGDHLGDLQKCIDGFAAVGAAAGAFPPAMPVGLVFTAASRLISAFAGVRAEYDRVEQFFAYSARFFERLAILEGRAESGPLALAVVRVFSMQLSVCGRVRRLVKEKRFTHWLNALWNEVDEELVSAYAAMQASIQELDEAVGFSSYSSIKAVQDDVLASNAKLDQLDKNLQSYRLNLGKDIQEVYASTLNLQVVVTEGFSAVQYQLSEQHAEHNALLLQILKNTNKLSKAPENEEKKKQGAKSKGDVGDRKFQALRQLKNFFTDNYSVFPSWMEAHQENLVQEEDMRDSKIKQTTAWLGEHPSFKAWVDGPNPLLWLRGAEGIGKSFLAYSAVQKLRLHQNEHTCVAYFYFKEEHPYQQSMQNAFASAALQIAESNNKYAEQVAAKIKEDSIGSVETSTWTRFFLSMFPGDSQSGDRLFLILDGLDEAHVQEGGTLTQFLSELKLQKANVSVLATSRPEDKPTLQLLQPSILDITKQEIKRDMKILVKDRLHTLPRVRKFSPDVKKAITRKVVKQADSMLYVEHMLRRFSYIGRERAVLEDLEKLPQSLHELYKLLLEECRHNRSDAQYQALKKLFAWLAFSKRSLSLAEASSLVQLTLSDDTFDIEEEIIGRSSRILELTQARQLEEDIKDDDKDDDEDDELKDDSMPELENRQSPLSFQDRSLRQYFKSVSVEDDGVTEFRTPATAAHLTILQMCVNIMMKAAKDPNEPTNSGLSLYAIRYWHEHLKELDVESTTPEGIHQVTILLRRITENENNIANLFEKVARHTDIYPERADDTPTAWFDTLLTWAAKASTLGDGYLDDKVKEWALTVKEDNVLLPLAEGHIHNWLDANDQVWIPETFLFVKAALSRASRIEVTEDEPLEYIFSIISAYNIPLEHYKTQRAIGSTLASYGYETADPDRKKALIGDAAVYLKRAVECMDGDVLEKVATLRLLAPKYGWIDQEPEAIHYYDQAYDMLPDLAEKDLSADELKKIKSIRIEILTSKAQILSEMEQPENALSAFDEARMLSGEQPLAGTTLDDITVLFKNEDKATASKLMEVLKSWTDKERNSWFSYCFEDWVDEGAVTRMQRAAKLTNETDLLLKWLTALGTTLPAHSLHLFNLRGAIAYLHYPVLGNLEKGKTLRQDILTMKTKPDPWYEDTMNEKKTQYRMQLADILFCEFQMSADPVKKEAIMEDLRLLPSAHDNDDNIRESHVSMLRANMLRIMGPAKEYQKYMDELFASCIRGLEDGVSWNDSSSLRLLSKVLASLSSLEKDARIAISAQYSILDRAIHEQDTASARSETLSDQDDGEVGVDPEPTGENEPSDDCEEARQVLPTESIDADAGKSPSDGTAGQEQGPEGTAEVPEPTKAELSKLDEDIGTWIVGCDGGCGTDIQSWTQPFYYCLVCPNTDLCEDCHSKRLKQTEGEIEEPWLSFCGANHRYIKGPMKGWKGIKNGIIRIGDEEITVKEWLRGLKEERWSNAWTVFWTRQGGLKDIGVED</sequence>
<dbReference type="Gene3D" id="1.25.40.10">
    <property type="entry name" value="Tetratricopeptide repeat domain"/>
    <property type="match status" value="1"/>
</dbReference>
<evidence type="ECO:0000313" key="7">
    <source>
        <dbReference type="EMBL" id="CAG5150711.1"/>
    </source>
</evidence>
<dbReference type="PANTHER" id="PTHR10039:SF17">
    <property type="entry name" value="FUNGAL STAND N-TERMINAL GOODBYE DOMAIN-CONTAINING PROTEIN-RELATED"/>
    <property type="match status" value="1"/>
</dbReference>
<reference evidence="7" key="1">
    <citation type="submission" date="2021-05" db="EMBL/GenBank/DDBJ databases">
        <authorList>
            <person name="Stam R."/>
        </authorList>
    </citation>
    <scope>NUCLEOTIDE SEQUENCE</scope>
    <source>
        <strain evidence="7">CS162</strain>
    </source>
</reference>
<evidence type="ECO:0000256" key="1">
    <source>
        <dbReference type="ARBA" id="ARBA00022723"/>
    </source>
</evidence>
<gene>
    <name evidence="7" type="ORF">ALTATR162_LOCUS2750</name>
</gene>
<dbReference type="PANTHER" id="PTHR10039">
    <property type="entry name" value="AMELOGENIN"/>
    <property type="match status" value="1"/>
</dbReference>
<evidence type="ECO:0000256" key="5">
    <source>
        <dbReference type="SAM" id="MobiDB-lite"/>
    </source>
</evidence>
<dbReference type="InterPro" id="IPR007111">
    <property type="entry name" value="NACHT_NTPase"/>
</dbReference>
<name>A0A8J2HYB2_9PLEO</name>
<accession>A0A8J2HYB2</accession>
<organism evidence="7 8">
    <name type="scientific">Alternaria atra</name>
    <dbReference type="NCBI Taxonomy" id="119953"/>
    <lineage>
        <taxon>Eukaryota</taxon>
        <taxon>Fungi</taxon>
        <taxon>Dikarya</taxon>
        <taxon>Ascomycota</taxon>
        <taxon>Pezizomycotina</taxon>
        <taxon>Dothideomycetes</taxon>
        <taxon>Pleosporomycetidae</taxon>
        <taxon>Pleosporales</taxon>
        <taxon>Pleosporineae</taxon>
        <taxon>Pleosporaceae</taxon>
        <taxon>Alternaria</taxon>
        <taxon>Alternaria sect. Ulocladioides</taxon>
    </lineage>
</organism>
<evidence type="ECO:0000256" key="3">
    <source>
        <dbReference type="ARBA" id="ARBA00022771"/>
    </source>
</evidence>
<evidence type="ECO:0000256" key="2">
    <source>
        <dbReference type="ARBA" id="ARBA00022737"/>
    </source>
</evidence>
<feature type="region of interest" description="Disordered" evidence="5">
    <location>
        <begin position="299"/>
        <end position="318"/>
    </location>
</feature>
<dbReference type="InterPro" id="IPR056884">
    <property type="entry name" value="NPHP3-like_N"/>
</dbReference>
<dbReference type="GO" id="GO:0008270">
    <property type="term" value="F:zinc ion binding"/>
    <property type="evidence" value="ECO:0007669"/>
    <property type="project" value="UniProtKB-KW"/>
</dbReference>
<dbReference type="GeneID" id="67014230"/>
<dbReference type="Proteomes" id="UP000676310">
    <property type="component" value="Unassembled WGS sequence"/>
</dbReference>
<keyword evidence="1" id="KW-0479">Metal-binding</keyword>
<keyword evidence="3" id="KW-0863">Zinc-finger</keyword>
<dbReference type="Gene3D" id="3.40.50.300">
    <property type="entry name" value="P-loop containing nucleotide triphosphate hydrolases"/>
    <property type="match status" value="1"/>
</dbReference>
<dbReference type="InterPro" id="IPR043145">
    <property type="entry name" value="Znf_ZZ_sf"/>
</dbReference>
<feature type="compositionally biased region" description="Acidic residues" evidence="5">
    <location>
        <begin position="700"/>
        <end position="715"/>
    </location>
</feature>
<dbReference type="Gene3D" id="3.30.60.90">
    <property type="match status" value="1"/>
</dbReference>
<feature type="region of interest" description="Disordered" evidence="5">
    <location>
        <begin position="1351"/>
        <end position="1422"/>
    </location>
</feature>
<dbReference type="Pfam" id="PF24883">
    <property type="entry name" value="NPHP3_N"/>
    <property type="match status" value="1"/>
</dbReference>